<evidence type="ECO:0000256" key="1">
    <source>
        <dbReference type="PROSITE-ProRule" id="PRU00176"/>
    </source>
</evidence>
<reference evidence="3 4" key="1">
    <citation type="journal article" date="2009" name="PLoS Genet.">
        <title>Genomic analysis of the basal lineage fungus Rhizopus oryzae reveals a whole-genome duplication.</title>
        <authorList>
            <person name="Ma L.-J."/>
            <person name="Ibrahim A.S."/>
            <person name="Skory C."/>
            <person name="Grabherr M.G."/>
            <person name="Burger G."/>
            <person name="Butler M."/>
            <person name="Elias M."/>
            <person name="Idnurm A."/>
            <person name="Lang B.F."/>
            <person name="Sone T."/>
            <person name="Abe A."/>
            <person name="Calvo S.E."/>
            <person name="Corrochano L.M."/>
            <person name="Engels R."/>
            <person name="Fu J."/>
            <person name="Hansberg W."/>
            <person name="Kim J.-M."/>
            <person name="Kodira C.D."/>
            <person name="Koehrsen M.J."/>
            <person name="Liu B."/>
            <person name="Miranda-Saavedra D."/>
            <person name="O'Leary S."/>
            <person name="Ortiz-Castellanos L."/>
            <person name="Poulter R."/>
            <person name="Rodriguez-Romero J."/>
            <person name="Ruiz-Herrera J."/>
            <person name="Shen Y.-Q."/>
            <person name="Zeng Q."/>
            <person name="Galagan J."/>
            <person name="Birren B.W."/>
            <person name="Cuomo C.A."/>
            <person name="Wickes B.L."/>
        </authorList>
    </citation>
    <scope>NUCLEOTIDE SEQUENCE [LARGE SCALE GENOMIC DNA]</scope>
    <source>
        <strain evidence="4">RA 99-880 / ATCC MYA-4621 / FGSC 9543 / NRRL 43880</strain>
    </source>
</reference>
<proteinExistence type="predicted"/>
<dbReference type="SUPFAM" id="SSF54928">
    <property type="entry name" value="RNA-binding domain, RBD"/>
    <property type="match status" value="1"/>
</dbReference>
<dbReference type="InterPro" id="IPR035979">
    <property type="entry name" value="RBD_domain_sf"/>
</dbReference>
<dbReference type="GeneID" id="93621636"/>
<name>I1CND0_RHIO9</name>
<organism evidence="3 4">
    <name type="scientific">Rhizopus delemar (strain RA 99-880 / ATCC MYA-4621 / FGSC 9543 / NRRL 43880)</name>
    <name type="common">Mucormycosis agent</name>
    <name type="synonym">Rhizopus arrhizus var. delemar</name>
    <dbReference type="NCBI Taxonomy" id="246409"/>
    <lineage>
        <taxon>Eukaryota</taxon>
        <taxon>Fungi</taxon>
        <taxon>Fungi incertae sedis</taxon>
        <taxon>Mucoromycota</taxon>
        <taxon>Mucoromycotina</taxon>
        <taxon>Mucoromycetes</taxon>
        <taxon>Mucorales</taxon>
        <taxon>Mucorineae</taxon>
        <taxon>Rhizopodaceae</taxon>
        <taxon>Rhizopus</taxon>
    </lineage>
</organism>
<dbReference type="eggNOG" id="ENOG502RABQ">
    <property type="taxonomic scope" value="Eukaryota"/>
</dbReference>
<accession>I1CND0</accession>
<evidence type="ECO:0000313" key="3">
    <source>
        <dbReference type="EMBL" id="EIE89960.1"/>
    </source>
</evidence>
<dbReference type="InterPro" id="IPR012677">
    <property type="entry name" value="Nucleotide-bd_a/b_plait_sf"/>
</dbReference>
<dbReference type="AlphaFoldDB" id="I1CND0"/>
<dbReference type="OMA" id="MVEYKLL"/>
<dbReference type="RefSeq" id="XP_067525356.1">
    <property type="nucleotide sequence ID" value="XM_067669255.1"/>
</dbReference>
<dbReference type="InParanoid" id="I1CND0"/>
<dbReference type="EMBL" id="CH476745">
    <property type="protein sequence ID" value="EIE89960.1"/>
    <property type="molecule type" value="Genomic_DNA"/>
</dbReference>
<keyword evidence="1" id="KW-0694">RNA-binding</keyword>
<keyword evidence="4" id="KW-1185">Reference proteome</keyword>
<evidence type="ECO:0000259" key="2">
    <source>
        <dbReference type="PROSITE" id="PS50102"/>
    </source>
</evidence>
<dbReference type="Gene3D" id="3.30.70.330">
    <property type="match status" value="1"/>
</dbReference>
<dbReference type="OrthoDB" id="2441396at2759"/>
<evidence type="ECO:0000313" key="4">
    <source>
        <dbReference type="Proteomes" id="UP000009138"/>
    </source>
</evidence>
<dbReference type="GO" id="GO:0003723">
    <property type="term" value="F:RNA binding"/>
    <property type="evidence" value="ECO:0007669"/>
    <property type="project" value="UniProtKB-UniRule"/>
</dbReference>
<protein>
    <recommendedName>
        <fullName evidence="2">RRM domain-containing protein</fullName>
    </recommendedName>
</protein>
<dbReference type="InterPro" id="IPR000504">
    <property type="entry name" value="RRM_dom"/>
</dbReference>
<dbReference type="Pfam" id="PF00076">
    <property type="entry name" value="RRM_1"/>
    <property type="match status" value="1"/>
</dbReference>
<gene>
    <name evidence="3" type="ORF">RO3G_14671</name>
</gene>
<dbReference type="PROSITE" id="PS50102">
    <property type="entry name" value="RRM"/>
    <property type="match status" value="1"/>
</dbReference>
<dbReference type="VEuPathDB" id="FungiDB:RO3G_14671"/>
<sequence>MKTLLKTAAINNFSPVRVFFRVTGPIQSIEHAREIFRILGQFGNMVEYKFMRCSETLRYLKYGFIVYEKSESANRAVAEHFIKVPPSTLFEKSIEIKVEKSSNGAVRENQRMKN</sequence>
<dbReference type="Proteomes" id="UP000009138">
    <property type="component" value="Unassembled WGS sequence"/>
</dbReference>
<feature type="domain" description="RRM" evidence="2">
    <location>
        <begin position="6"/>
        <end position="103"/>
    </location>
</feature>